<dbReference type="EMBL" id="JBHSWN010000001">
    <property type="protein sequence ID" value="MFC6791960.1"/>
    <property type="molecule type" value="Genomic_DNA"/>
</dbReference>
<evidence type="ECO:0000313" key="3">
    <source>
        <dbReference type="Proteomes" id="UP001596292"/>
    </source>
</evidence>
<dbReference type="PANTHER" id="PTHR33121">
    <property type="entry name" value="CYCLIC DI-GMP PHOSPHODIESTERASE PDEF"/>
    <property type="match status" value="1"/>
</dbReference>
<dbReference type="PANTHER" id="PTHR33121:SF70">
    <property type="entry name" value="SIGNALING PROTEIN YKOW"/>
    <property type="match status" value="1"/>
</dbReference>
<dbReference type="PROSITE" id="PS50883">
    <property type="entry name" value="EAL"/>
    <property type="match status" value="1"/>
</dbReference>
<keyword evidence="3" id="KW-1185">Reference proteome</keyword>
<dbReference type="SMART" id="SM00052">
    <property type="entry name" value="EAL"/>
    <property type="match status" value="1"/>
</dbReference>
<name>A0ABW2BP22_9HYPH</name>
<dbReference type="Pfam" id="PF00563">
    <property type="entry name" value="EAL"/>
    <property type="match status" value="1"/>
</dbReference>
<protein>
    <submittedName>
        <fullName evidence="2">EAL domain-containing protein</fullName>
    </submittedName>
</protein>
<proteinExistence type="predicted"/>
<evidence type="ECO:0000259" key="1">
    <source>
        <dbReference type="PROSITE" id="PS50883"/>
    </source>
</evidence>
<organism evidence="2 3">
    <name type="scientific">Methylobacterium komagatae</name>
    <dbReference type="NCBI Taxonomy" id="374425"/>
    <lineage>
        <taxon>Bacteria</taxon>
        <taxon>Pseudomonadati</taxon>
        <taxon>Pseudomonadota</taxon>
        <taxon>Alphaproteobacteria</taxon>
        <taxon>Hyphomicrobiales</taxon>
        <taxon>Methylobacteriaceae</taxon>
        <taxon>Methylobacterium</taxon>
    </lineage>
</organism>
<dbReference type="InterPro" id="IPR001633">
    <property type="entry name" value="EAL_dom"/>
</dbReference>
<accession>A0ABW2BP22</accession>
<dbReference type="CDD" id="cd01948">
    <property type="entry name" value="EAL"/>
    <property type="match status" value="1"/>
</dbReference>
<feature type="domain" description="EAL" evidence="1">
    <location>
        <begin position="1"/>
        <end position="209"/>
    </location>
</feature>
<dbReference type="SUPFAM" id="SSF141868">
    <property type="entry name" value="EAL domain-like"/>
    <property type="match status" value="1"/>
</dbReference>
<dbReference type="InterPro" id="IPR050706">
    <property type="entry name" value="Cyclic-di-GMP_PDE-like"/>
</dbReference>
<dbReference type="InterPro" id="IPR035919">
    <property type="entry name" value="EAL_sf"/>
</dbReference>
<comment type="caution">
    <text evidence="2">The sequence shown here is derived from an EMBL/GenBank/DDBJ whole genome shotgun (WGS) entry which is preliminary data.</text>
</comment>
<evidence type="ECO:0000313" key="2">
    <source>
        <dbReference type="EMBL" id="MFC6791960.1"/>
    </source>
</evidence>
<reference evidence="3" key="1">
    <citation type="journal article" date="2019" name="Int. J. Syst. Evol. Microbiol.">
        <title>The Global Catalogue of Microorganisms (GCM) 10K type strain sequencing project: providing services to taxonomists for standard genome sequencing and annotation.</title>
        <authorList>
            <consortium name="The Broad Institute Genomics Platform"/>
            <consortium name="The Broad Institute Genome Sequencing Center for Infectious Disease"/>
            <person name="Wu L."/>
            <person name="Ma J."/>
        </authorList>
    </citation>
    <scope>NUCLEOTIDE SEQUENCE [LARGE SCALE GENOMIC DNA]</scope>
    <source>
        <strain evidence="3">CCUG 48316</strain>
    </source>
</reference>
<dbReference type="RefSeq" id="WP_378973332.1">
    <property type="nucleotide sequence ID" value="NZ_JBHSWN010000001.1"/>
</dbReference>
<dbReference type="Proteomes" id="UP001596292">
    <property type="component" value="Unassembled WGS sequence"/>
</dbReference>
<gene>
    <name evidence="2" type="ORF">ACFQE0_21605</name>
</gene>
<dbReference type="Gene3D" id="3.20.20.450">
    <property type="entry name" value="EAL domain"/>
    <property type="match status" value="1"/>
</dbReference>
<sequence length="232" mass="25810">MIQAPGDFVELAIELGLINEITLQVLAETVRAIPDLDDMFGPDVTVSLNIAAKQACDVPFMTAFCESLGRTGLASRFILELTEEAFFTKGRFQREVLPRIREIGARVSIDDFGVGYSSLAALAEITADELKIDRSFITDIHKRPRSQIVLKAIESLGLALGMAVIAEGVETYDEVAYLLGATQIRCAQGYYYARPMLLEQIRLEAKSPAQERNVERQRRVATFRQSPMLRHG</sequence>